<dbReference type="AlphaFoldDB" id="A0A1W5QDT0"/>
<dbReference type="PANTHER" id="PTHR11487:SF0">
    <property type="entry name" value="S-ACYL FATTY ACID SYNTHASE THIOESTERASE, MEDIUM CHAIN"/>
    <property type="match status" value="1"/>
</dbReference>
<keyword evidence="5" id="KW-0560">Oxidoreductase</keyword>
<dbReference type="EC" id="1.1.-.-" evidence="5"/>
<dbReference type="SUPFAM" id="SSF53474">
    <property type="entry name" value="alpha/beta-Hydrolases"/>
    <property type="match status" value="1"/>
</dbReference>
<dbReference type="Proteomes" id="UP000254956">
    <property type="component" value="Unassembled WGS sequence"/>
</dbReference>
<gene>
    <name evidence="5" type="primary">lgrE</name>
    <name evidence="5" type="ORF">NCTC12413_02610</name>
    <name evidence="4" type="ORF">SAR03_03570</name>
</gene>
<organism evidence="3">
    <name type="scientific">Staphylococcus arlettae</name>
    <dbReference type="NCBI Taxonomy" id="29378"/>
    <lineage>
        <taxon>Bacteria</taxon>
        <taxon>Bacillati</taxon>
        <taxon>Bacillota</taxon>
        <taxon>Bacilli</taxon>
        <taxon>Bacillales</taxon>
        <taxon>Staphylococcaceae</taxon>
        <taxon>Staphylococcus</taxon>
    </lineage>
</organism>
<evidence type="ECO:0000259" key="2">
    <source>
        <dbReference type="Pfam" id="PF00975"/>
    </source>
</evidence>
<accession>A0A1W5QDT0</accession>
<proteinExistence type="inferred from homology"/>
<dbReference type="InterPro" id="IPR001031">
    <property type="entry name" value="Thioesterase"/>
</dbReference>
<evidence type="ECO:0000313" key="6">
    <source>
        <dbReference type="Proteomes" id="UP000254956"/>
    </source>
</evidence>
<dbReference type="STRING" id="1212545.SARL_04506"/>
<dbReference type="InterPro" id="IPR029058">
    <property type="entry name" value="AB_hydrolase_fold"/>
</dbReference>
<evidence type="ECO:0000313" key="5">
    <source>
        <dbReference type="EMBL" id="SUJ30000.1"/>
    </source>
</evidence>
<evidence type="ECO:0000256" key="1">
    <source>
        <dbReference type="ARBA" id="ARBA00007169"/>
    </source>
</evidence>
<reference evidence="3" key="1">
    <citation type="journal article" date="2017" name="MSphere">
        <title>Novel beta-lactamase blaARL in Staphylococcus arlettae.</title>
        <authorList>
            <person name="Andreis S.N."/>
            <person name="Perreten V."/>
            <person name="Schwendener S."/>
        </authorList>
    </citation>
    <scope>NUCLEOTIDE SEQUENCE</scope>
    <source>
        <strain evidence="3">SAN1670</strain>
    </source>
</reference>
<comment type="similarity">
    <text evidence="1">Belongs to the thioesterase family.</text>
</comment>
<name>A0A1W5QDT0_9STAP</name>
<dbReference type="Gene3D" id="3.40.50.1820">
    <property type="entry name" value="alpha/beta hydrolase"/>
    <property type="match status" value="1"/>
</dbReference>
<dbReference type="EMBL" id="KY363215">
    <property type="protein sequence ID" value="APY23746.1"/>
    <property type="molecule type" value="Genomic_DNA"/>
</dbReference>
<dbReference type="PANTHER" id="PTHR11487">
    <property type="entry name" value="THIOESTERASE"/>
    <property type="match status" value="1"/>
</dbReference>
<dbReference type="EMBL" id="UGZE01000001">
    <property type="protein sequence ID" value="SUJ30000.1"/>
    <property type="molecule type" value="Genomic_DNA"/>
</dbReference>
<sequence>MVKTTLFCIPFAGGNKSLYYPLKDKLPSDIILKPLELPGRGERLIEEPLEEIEDMVDDLVKQIMQERPEKFIILGYSLGTILAYEIYFKLSEIGYTAPQHMILCACEPIGYTERNNNIEHMNDLEFKRFIQNKGGTPEEVLNHEELWDLVKPSLKNDFLAIDNYHNSQHEDKVETTLSVFVGENDDIATDTVYKWSELTEAAVDYKFFHGDHFFINNSYDQLSEEIKALIN</sequence>
<dbReference type="EMBL" id="BKAV01000002">
    <property type="protein sequence ID" value="GEP99319.1"/>
    <property type="molecule type" value="Genomic_DNA"/>
</dbReference>
<evidence type="ECO:0000313" key="7">
    <source>
        <dbReference type="Proteomes" id="UP000321598"/>
    </source>
</evidence>
<keyword evidence="7" id="KW-1185">Reference proteome</keyword>
<dbReference type="Pfam" id="PF00975">
    <property type="entry name" value="Thioesterase"/>
    <property type="match status" value="1"/>
</dbReference>
<reference evidence="5 6" key="2">
    <citation type="submission" date="2018-06" db="EMBL/GenBank/DDBJ databases">
        <authorList>
            <consortium name="Pathogen Informatics"/>
            <person name="Doyle S."/>
        </authorList>
    </citation>
    <scope>NUCLEOTIDE SEQUENCE [LARGE SCALE GENOMIC DNA]</scope>
    <source>
        <strain evidence="5 6">NCTC12413</strain>
    </source>
</reference>
<feature type="domain" description="Thioesterase" evidence="2">
    <location>
        <begin position="5"/>
        <end position="228"/>
    </location>
</feature>
<evidence type="ECO:0000313" key="4">
    <source>
        <dbReference type="EMBL" id="GEP99319.1"/>
    </source>
</evidence>
<dbReference type="InterPro" id="IPR012223">
    <property type="entry name" value="TEII"/>
</dbReference>
<protein>
    <submittedName>
        <fullName evidence="4 5">Thioesterase</fullName>
        <ecNumber evidence="5">1.1.-.-</ecNumber>
    </submittedName>
    <submittedName>
        <fullName evidence="3">Linear gramicidin dehydrogenase LgrE</fullName>
    </submittedName>
</protein>
<dbReference type="GO" id="GO:0016491">
    <property type="term" value="F:oxidoreductase activity"/>
    <property type="evidence" value="ECO:0007669"/>
    <property type="project" value="UniProtKB-KW"/>
</dbReference>
<evidence type="ECO:0000313" key="3">
    <source>
        <dbReference type="EMBL" id="APY23746.1"/>
    </source>
</evidence>
<reference evidence="4 7" key="3">
    <citation type="submission" date="2019-07" db="EMBL/GenBank/DDBJ databases">
        <title>Whole genome shotgun sequence of Staphylococcus arlettae NBRC 109765.</title>
        <authorList>
            <person name="Hosoyama A."/>
            <person name="Uohara A."/>
            <person name="Ohji S."/>
            <person name="Ichikawa N."/>
        </authorList>
    </citation>
    <scope>NUCLEOTIDE SEQUENCE [LARGE SCALE GENOMIC DNA]</scope>
    <source>
        <strain evidence="4 7">NBRC 109765</strain>
    </source>
</reference>
<dbReference type="GO" id="GO:0008610">
    <property type="term" value="P:lipid biosynthetic process"/>
    <property type="evidence" value="ECO:0007669"/>
    <property type="project" value="TreeGrafter"/>
</dbReference>
<dbReference type="OrthoDB" id="2213423at2"/>
<dbReference type="Proteomes" id="UP000321598">
    <property type="component" value="Unassembled WGS sequence"/>
</dbReference>
<dbReference type="RefSeq" id="WP_002509646.1">
    <property type="nucleotide sequence ID" value="NZ_AP019698.1"/>
</dbReference>